<evidence type="ECO:0000313" key="2">
    <source>
        <dbReference type="Proteomes" id="UP000828251"/>
    </source>
</evidence>
<evidence type="ECO:0000313" key="1">
    <source>
        <dbReference type="EMBL" id="KAH1045715.1"/>
    </source>
</evidence>
<sequence>MHQKHLLKKKLDNVQKAMDRRRLTFLNQVKLEIREKLELVLHQEELLWHQKARCDWLVLGDCNTRFFHRKTLQKRKHNHIVALKNQAGEWVMDEDELKQKTVNFYRNLYGEQPRDTSRHGCSTFQPLEMFLAVSAHQPLFGSLQAGDEEWLRHVIHVAIADGSWSPIRLTRSGSLHAWMELNLRNQQVVKLASGVNWSCLLGIII</sequence>
<reference evidence="1 2" key="1">
    <citation type="journal article" date="2021" name="Plant Biotechnol. J.">
        <title>Multi-omics assisted identification of the key and species-specific regulatory components of drought-tolerant mechanisms in Gossypium stocksii.</title>
        <authorList>
            <person name="Yu D."/>
            <person name="Ke L."/>
            <person name="Zhang D."/>
            <person name="Wu Y."/>
            <person name="Sun Y."/>
            <person name="Mei J."/>
            <person name="Sun J."/>
            <person name="Sun Y."/>
        </authorList>
    </citation>
    <scope>NUCLEOTIDE SEQUENCE [LARGE SCALE GENOMIC DNA]</scope>
    <source>
        <strain evidence="2">cv. E1</strain>
        <tissue evidence="1">Leaf</tissue>
    </source>
</reference>
<dbReference type="AlphaFoldDB" id="A0A9D3UI18"/>
<keyword evidence="2" id="KW-1185">Reference proteome</keyword>
<name>A0A9D3UI18_9ROSI</name>
<gene>
    <name evidence="1" type="ORF">J1N35_036499</name>
</gene>
<comment type="caution">
    <text evidence="1">The sequence shown here is derived from an EMBL/GenBank/DDBJ whole genome shotgun (WGS) entry which is preliminary data.</text>
</comment>
<evidence type="ECO:0008006" key="3">
    <source>
        <dbReference type="Google" id="ProtNLM"/>
    </source>
</evidence>
<proteinExistence type="predicted"/>
<dbReference type="OrthoDB" id="1002559at2759"/>
<protein>
    <recommendedName>
        <fullName evidence="3">Endonuclease/exonuclease/phosphatase domain-containing protein</fullName>
    </recommendedName>
</protein>
<organism evidence="1 2">
    <name type="scientific">Gossypium stocksii</name>
    <dbReference type="NCBI Taxonomy" id="47602"/>
    <lineage>
        <taxon>Eukaryota</taxon>
        <taxon>Viridiplantae</taxon>
        <taxon>Streptophyta</taxon>
        <taxon>Embryophyta</taxon>
        <taxon>Tracheophyta</taxon>
        <taxon>Spermatophyta</taxon>
        <taxon>Magnoliopsida</taxon>
        <taxon>eudicotyledons</taxon>
        <taxon>Gunneridae</taxon>
        <taxon>Pentapetalae</taxon>
        <taxon>rosids</taxon>
        <taxon>malvids</taxon>
        <taxon>Malvales</taxon>
        <taxon>Malvaceae</taxon>
        <taxon>Malvoideae</taxon>
        <taxon>Gossypium</taxon>
    </lineage>
</organism>
<dbReference type="Proteomes" id="UP000828251">
    <property type="component" value="Unassembled WGS sequence"/>
</dbReference>
<dbReference type="EMBL" id="JAIQCV010000011">
    <property type="protein sequence ID" value="KAH1045715.1"/>
    <property type="molecule type" value="Genomic_DNA"/>
</dbReference>
<accession>A0A9D3UI18</accession>